<feature type="transmembrane region" description="Helical" evidence="1">
    <location>
        <begin position="233"/>
        <end position="252"/>
    </location>
</feature>
<dbReference type="PANTHER" id="PTHR23028:SF53">
    <property type="entry name" value="ACYL_TRANSF_3 DOMAIN-CONTAINING PROTEIN"/>
    <property type="match status" value="1"/>
</dbReference>
<keyword evidence="4" id="KW-1185">Reference proteome</keyword>
<protein>
    <submittedName>
        <fullName evidence="3">Acyltransferase</fullName>
    </submittedName>
</protein>
<keyword evidence="3" id="KW-0808">Transferase</keyword>
<evidence type="ECO:0000313" key="3">
    <source>
        <dbReference type="EMBL" id="MBO0335238.1"/>
    </source>
</evidence>
<sequence>MKPVYLSDVDKGRDNNLNLLRVLAAAGVLVSHAWPISTGNITQQPLADILHGIDLGIICVSIFFAISGYLITQSYDRDPNLKRFWLSRIMRIFPGLLVVLLITALVLGPIITGADVTAVLLAAPEYILRNFTLFSLEQNLPGVFKGNPVGGSINIPLWTLSHELLCYFFVTLLGVAGLLKTPRLMFFAWLAFVVAYALTLYYEPIPRLVALAKLAFPFMVGVLFFVWRERVRLSWVIGASLIVLTGLLYDSIIFREVFMLSLTYIVFLLAFLPKGRIRQYNRLGDYSYGIYIYAFPTQQLVAYSGVTNPFLNIICAFPLALFCAVLSWTAIEKPSLGIARKYKQRSRSVIATK</sequence>
<feature type="domain" description="Acyltransferase 3" evidence="2">
    <location>
        <begin position="15"/>
        <end position="327"/>
    </location>
</feature>
<reference evidence="3 4" key="1">
    <citation type="submission" date="2021-03" db="EMBL/GenBank/DDBJ databases">
        <title>Sneathiella sp. CAU 1612 isolated from Kang Won-do.</title>
        <authorList>
            <person name="Kim W."/>
        </authorList>
    </citation>
    <scope>NUCLEOTIDE SEQUENCE [LARGE SCALE GENOMIC DNA]</scope>
    <source>
        <strain evidence="3 4">CAU 1612</strain>
    </source>
</reference>
<feature type="transmembrane region" description="Helical" evidence="1">
    <location>
        <begin position="92"/>
        <end position="111"/>
    </location>
</feature>
<feature type="transmembrane region" description="Helical" evidence="1">
    <location>
        <begin position="186"/>
        <end position="202"/>
    </location>
</feature>
<feature type="transmembrane region" description="Helical" evidence="1">
    <location>
        <begin position="208"/>
        <end position="226"/>
    </location>
</feature>
<feature type="transmembrane region" description="Helical" evidence="1">
    <location>
        <begin position="155"/>
        <end position="179"/>
    </location>
</feature>
<name>A0ABS3F9N5_9PROT</name>
<comment type="caution">
    <text evidence="3">The sequence shown here is derived from an EMBL/GenBank/DDBJ whole genome shotgun (WGS) entry which is preliminary data.</text>
</comment>
<feature type="transmembrane region" description="Helical" evidence="1">
    <location>
        <begin position="20"/>
        <end position="37"/>
    </location>
</feature>
<evidence type="ECO:0000259" key="2">
    <source>
        <dbReference type="Pfam" id="PF01757"/>
    </source>
</evidence>
<keyword evidence="1" id="KW-0472">Membrane</keyword>
<gene>
    <name evidence="3" type="ORF">J0X12_16570</name>
</gene>
<dbReference type="Pfam" id="PF01757">
    <property type="entry name" value="Acyl_transf_3"/>
    <property type="match status" value="1"/>
</dbReference>
<keyword evidence="1" id="KW-0812">Transmembrane</keyword>
<dbReference type="PANTHER" id="PTHR23028">
    <property type="entry name" value="ACETYLTRANSFERASE"/>
    <property type="match status" value="1"/>
</dbReference>
<keyword evidence="1" id="KW-1133">Transmembrane helix</keyword>
<dbReference type="EMBL" id="JAFLNC010000006">
    <property type="protein sequence ID" value="MBO0335238.1"/>
    <property type="molecule type" value="Genomic_DNA"/>
</dbReference>
<feature type="transmembrane region" description="Helical" evidence="1">
    <location>
        <begin position="310"/>
        <end position="331"/>
    </location>
</feature>
<evidence type="ECO:0000256" key="1">
    <source>
        <dbReference type="SAM" id="Phobius"/>
    </source>
</evidence>
<feature type="transmembrane region" description="Helical" evidence="1">
    <location>
        <begin position="49"/>
        <end position="71"/>
    </location>
</feature>
<dbReference type="GO" id="GO:0016746">
    <property type="term" value="F:acyltransferase activity"/>
    <property type="evidence" value="ECO:0007669"/>
    <property type="project" value="UniProtKB-KW"/>
</dbReference>
<dbReference type="RefSeq" id="WP_207047557.1">
    <property type="nucleotide sequence ID" value="NZ_JAFLNC010000006.1"/>
</dbReference>
<dbReference type="Proteomes" id="UP000664761">
    <property type="component" value="Unassembled WGS sequence"/>
</dbReference>
<evidence type="ECO:0000313" key="4">
    <source>
        <dbReference type="Proteomes" id="UP000664761"/>
    </source>
</evidence>
<organism evidence="3 4">
    <name type="scientific">Sneathiella sedimenti</name>
    <dbReference type="NCBI Taxonomy" id="2816034"/>
    <lineage>
        <taxon>Bacteria</taxon>
        <taxon>Pseudomonadati</taxon>
        <taxon>Pseudomonadota</taxon>
        <taxon>Alphaproteobacteria</taxon>
        <taxon>Sneathiellales</taxon>
        <taxon>Sneathiellaceae</taxon>
        <taxon>Sneathiella</taxon>
    </lineage>
</organism>
<dbReference type="InterPro" id="IPR050879">
    <property type="entry name" value="Acyltransferase_3"/>
</dbReference>
<dbReference type="InterPro" id="IPR002656">
    <property type="entry name" value="Acyl_transf_3_dom"/>
</dbReference>
<keyword evidence="3" id="KW-0012">Acyltransferase</keyword>
<proteinExistence type="predicted"/>
<feature type="transmembrane region" description="Helical" evidence="1">
    <location>
        <begin position="258"/>
        <end position="274"/>
    </location>
</feature>
<accession>A0ABS3F9N5</accession>